<keyword evidence="1" id="KW-0479">Metal-binding</keyword>
<feature type="region of interest" description="Disordered" evidence="5">
    <location>
        <begin position="397"/>
        <end position="524"/>
    </location>
</feature>
<feature type="compositionally biased region" description="Polar residues" evidence="5">
    <location>
        <begin position="507"/>
        <end position="524"/>
    </location>
</feature>
<evidence type="ECO:0000313" key="8">
    <source>
        <dbReference type="Proteomes" id="UP001341281"/>
    </source>
</evidence>
<dbReference type="PROSITE" id="PS50089">
    <property type="entry name" value="ZF_RING_2"/>
    <property type="match status" value="1"/>
</dbReference>
<feature type="compositionally biased region" description="Polar residues" evidence="5">
    <location>
        <begin position="457"/>
        <end position="468"/>
    </location>
</feature>
<reference evidence="7 8" key="1">
    <citation type="submission" date="2024-02" db="EMBL/GenBank/DDBJ databases">
        <title>High-quality chromosome-scale genome assembly of Pensacola bahiagrass (Paspalum notatum Flugge var. saurae).</title>
        <authorList>
            <person name="Vega J.M."/>
            <person name="Podio M."/>
            <person name="Orjuela J."/>
            <person name="Siena L.A."/>
            <person name="Pessino S.C."/>
            <person name="Combes M.C."/>
            <person name="Mariac C."/>
            <person name="Albertini E."/>
            <person name="Pupilli F."/>
            <person name="Ortiz J.P.A."/>
            <person name="Leblanc O."/>
        </authorList>
    </citation>
    <scope>NUCLEOTIDE SEQUENCE [LARGE SCALE GENOMIC DNA]</scope>
    <source>
        <strain evidence="7">R1</strain>
        <tissue evidence="7">Leaf</tissue>
    </source>
</reference>
<dbReference type="GO" id="GO:0005634">
    <property type="term" value="C:nucleus"/>
    <property type="evidence" value="ECO:0007669"/>
    <property type="project" value="TreeGrafter"/>
</dbReference>
<feature type="region of interest" description="Disordered" evidence="5">
    <location>
        <begin position="119"/>
        <end position="154"/>
    </location>
</feature>
<evidence type="ECO:0000256" key="3">
    <source>
        <dbReference type="ARBA" id="ARBA00022833"/>
    </source>
</evidence>
<evidence type="ECO:0000313" key="7">
    <source>
        <dbReference type="EMBL" id="WVZ86368.1"/>
    </source>
</evidence>
<dbReference type="FunFam" id="3.30.40.10:FF:000594">
    <property type="entry name" value="RING/U-box superfamily protein"/>
    <property type="match status" value="1"/>
</dbReference>
<dbReference type="AlphaFoldDB" id="A0AAQ3X598"/>
<protein>
    <recommendedName>
        <fullName evidence="6">RING-type domain-containing protein</fullName>
    </recommendedName>
</protein>
<dbReference type="InterPro" id="IPR051834">
    <property type="entry name" value="RING_finger_E3_ligase"/>
</dbReference>
<proteinExistence type="predicted"/>
<evidence type="ECO:0000256" key="5">
    <source>
        <dbReference type="SAM" id="MobiDB-lite"/>
    </source>
</evidence>
<evidence type="ECO:0000256" key="4">
    <source>
        <dbReference type="PROSITE-ProRule" id="PRU00175"/>
    </source>
</evidence>
<dbReference type="InterPro" id="IPR001841">
    <property type="entry name" value="Znf_RING"/>
</dbReference>
<dbReference type="InterPro" id="IPR013083">
    <property type="entry name" value="Znf_RING/FYVE/PHD"/>
</dbReference>
<organism evidence="7 8">
    <name type="scientific">Paspalum notatum var. saurae</name>
    <dbReference type="NCBI Taxonomy" id="547442"/>
    <lineage>
        <taxon>Eukaryota</taxon>
        <taxon>Viridiplantae</taxon>
        <taxon>Streptophyta</taxon>
        <taxon>Embryophyta</taxon>
        <taxon>Tracheophyta</taxon>
        <taxon>Spermatophyta</taxon>
        <taxon>Magnoliopsida</taxon>
        <taxon>Liliopsida</taxon>
        <taxon>Poales</taxon>
        <taxon>Poaceae</taxon>
        <taxon>PACMAD clade</taxon>
        <taxon>Panicoideae</taxon>
        <taxon>Andropogonodae</taxon>
        <taxon>Paspaleae</taxon>
        <taxon>Paspalinae</taxon>
        <taxon>Paspalum</taxon>
    </lineage>
</organism>
<gene>
    <name evidence="7" type="ORF">U9M48_033164</name>
</gene>
<keyword evidence="8" id="KW-1185">Reference proteome</keyword>
<dbReference type="PANTHER" id="PTHR45931">
    <property type="entry name" value="SI:CH211-59O9.10"/>
    <property type="match status" value="1"/>
</dbReference>
<sequence>MADMNSDEILEVPDTPDRVQQSTYLISNSVVRRDVTMAAANPSPRHKIRIKTKSNSMHSSSSHDNACGVLPAPSNTDHIFKQALVARNLALSEDRKAKFCPQKSDRNGTYVENENRAEKHGLDQSSSISNNINCSVTGGRIPSRQVKDGDASEHDANHRNVNLLGVGSGLPTIPVGKSRNRTCTSTTNKLKGVTSADICPGSSSWEVKGEVITNKAIAGPSSPPCVIPQRHVAQKKLVRNGCISPANIAKRSVEHLPHPHTTQLDASGRGNVIDLTENSPIMTRQRHAANGKLISGHNMDTSSIKKLRTDRTSNTSIPQSEYHANSSNCAEVGLSGHGNRGKGISSDVLDSDQIGEANLRRVWPSAAGTSSVVDNYNSAINVEQGWRTTHNHTSKLPVSFMGATSSSGWESGSSAPSNQDHGSAGGSNSAISGGTIPAPDRIGNKTMMISRGRRKQTSTSHPGESSSALDEGSFFPSSKITAHRNHGSHQHNIPVITIDDISPEARPSSSGHSNGTSVDPTTQAQLESDELLARQLQEQLYNESPRFAHTEEFDAAVAMSLQHEVDAHPASRPVRRFQSSTRGARVSRLSSYRHAIRAELARANNRFRRMQNTSSITLGLGAVLSSYPGALHNQPNIDLNDYDALLALDENNHQHTGASESQINNLPESVVQSNSIEEPCAVCLENPTVGDTIRHLPCFHKFHKECIDEWLKRKKLCPVCKSDIR</sequence>
<feature type="compositionally biased region" description="Low complexity" evidence="5">
    <location>
        <begin position="402"/>
        <end position="417"/>
    </location>
</feature>
<dbReference type="EMBL" id="CP144751">
    <property type="protein sequence ID" value="WVZ86368.1"/>
    <property type="molecule type" value="Genomic_DNA"/>
</dbReference>
<dbReference type="Proteomes" id="UP001341281">
    <property type="component" value="Chromosome 07"/>
</dbReference>
<dbReference type="PANTHER" id="PTHR45931:SF16">
    <property type="entry name" value="RING_U-BOX SUPERFAMILY PROTEIN"/>
    <property type="match status" value="1"/>
</dbReference>
<dbReference type="SUPFAM" id="SSF57850">
    <property type="entry name" value="RING/U-box"/>
    <property type="match status" value="1"/>
</dbReference>
<dbReference type="GO" id="GO:0008270">
    <property type="term" value="F:zinc ion binding"/>
    <property type="evidence" value="ECO:0007669"/>
    <property type="project" value="UniProtKB-KW"/>
</dbReference>
<name>A0AAQ3X598_PASNO</name>
<keyword evidence="2 4" id="KW-0863">Zinc-finger</keyword>
<keyword evidence="3" id="KW-0862">Zinc</keyword>
<dbReference type="Pfam" id="PF13639">
    <property type="entry name" value="zf-RING_2"/>
    <property type="match status" value="1"/>
</dbReference>
<evidence type="ECO:0000256" key="1">
    <source>
        <dbReference type="ARBA" id="ARBA00022723"/>
    </source>
</evidence>
<accession>A0AAQ3X598</accession>
<evidence type="ECO:0000259" key="6">
    <source>
        <dbReference type="PROSITE" id="PS50089"/>
    </source>
</evidence>
<feature type="compositionally biased region" description="Low complexity" evidence="5">
    <location>
        <begin position="125"/>
        <end position="135"/>
    </location>
</feature>
<feature type="domain" description="RING-type" evidence="6">
    <location>
        <begin position="680"/>
        <end position="721"/>
    </location>
</feature>
<evidence type="ECO:0000256" key="2">
    <source>
        <dbReference type="ARBA" id="ARBA00022771"/>
    </source>
</evidence>
<feature type="compositionally biased region" description="Basic and acidic residues" evidence="5">
    <location>
        <begin position="145"/>
        <end position="154"/>
    </location>
</feature>
<dbReference type="GO" id="GO:0061630">
    <property type="term" value="F:ubiquitin protein ligase activity"/>
    <property type="evidence" value="ECO:0007669"/>
    <property type="project" value="TreeGrafter"/>
</dbReference>
<dbReference type="GO" id="GO:0006511">
    <property type="term" value="P:ubiquitin-dependent protein catabolic process"/>
    <property type="evidence" value="ECO:0007669"/>
    <property type="project" value="TreeGrafter"/>
</dbReference>
<dbReference type="SMART" id="SM00184">
    <property type="entry name" value="RING"/>
    <property type="match status" value="1"/>
</dbReference>
<dbReference type="Gene3D" id="3.30.40.10">
    <property type="entry name" value="Zinc/RING finger domain, C3HC4 (zinc finger)"/>
    <property type="match status" value="1"/>
</dbReference>